<evidence type="ECO:0000313" key="2">
    <source>
        <dbReference type="Proteomes" id="UP000024635"/>
    </source>
</evidence>
<gene>
    <name evidence="1" type="primary">Acey_s0084.g1768</name>
    <name evidence="1" type="ORF">Y032_0084g1768</name>
</gene>
<organism evidence="1 2">
    <name type="scientific">Ancylostoma ceylanicum</name>
    <dbReference type="NCBI Taxonomy" id="53326"/>
    <lineage>
        <taxon>Eukaryota</taxon>
        <taxon>Metazoa</taxon>
        <taxon>Ecdysozoa</taxon>
        <taxon>Nematoda</taxon>
        <taxon>Chromadorea</taxon>
        <taxon>Rhabditida</taxon>
        <taxon>Rhabditina</taxon>
        <taxon>Rhabditomorpha</taxon>
        <taxon>Strongyloidea</taxon>
        <taxon>Ancylostomatidae</taxon>
        <taxon>Ancylostomatinae</taxon>
        <taxon>Ancylostoma</taxon>
    </lineage>
</organism>
<sequence>MSSTISPPRSPEFAIGKSKSDAILEHHLDDVVELAEPQESLSAPAQQQQFLSADYAPVRIAEQISVDNQNEALEVLTSHQTSVLTSKTPPFERVDSTVSCSCG</sequence>
<keyword evidence="2" id="KW-1185">Reference proteome</keyword>
<evidence type="ECO:0000313" key="1">
    <source>
        <dbReference type="EMBL" id="EYC05083.1"/>
    </source>
</evidence>
<dbReference type="Proteomes" id="UP000024635">
    <property type="component" value="Unassembled WGS sequence"/>
</dbReference>
<reference evidence="2" key="1">
    <citation type="journal article" date="2015" name="Nat. Genet.">
        <title>The genome and transcriptome of the zoonotic hookworm Ancylostoma ceylanicum identify infection-specific gene families.</title>
        <authorList>
            <person name="Schwarz E.M."/>
            <person name="Hu Y."/>
            <person name="Antoshechkin I."/>
            <person name="Miller M.M."/>
            <person name="Sternberg P.W."/>
            <person name="Aroian R.V."/>
        </authorList>
    </citation>
    <scope>NUCLEOTIDE SEQUENCE</scope>
    <source>
        <strain evidence="2">HY135</strain>
    </source>
</reference>
<protein>
    <submittedName>
        <fullName evidence="1">Uncharacterized protein</fullName>
    </submittedName>
</protein>
<name>A0A016TRS0_9BILA</name>
<dbReference type="EMBL" id="JARK01001420">
    <property type="protein sequence ID" value="EYC05083.1"/>
    <property type="molecule type" value="Genomic_DNA"/>
</dbReference>
<dbReference type="OrthoDB" id="10500884at2759"/>
<accession>A0A016TRS0</accession>
<proteinExistence type="predicted"/>
<dbReference type="AlphaFoldDB" id="A0A016TRS0"/>
<comment type="caution">
    <text evidence="1">The sequence shown here is derived from an EMBL/GenBank/DDBJ whole genome shotgun (WGS) entry which is preliminary data.</text>
</comment>